<evidence type="ECO:0000256" key="2">
    <source>
        <dbReference type="ARBA" id="ARBA00022448"/>
    </source>
</evidence>
<dbReference type="SUPFAM" id="SSF51261">
    <property type="entry name" value="Duplicated hybrid motif"/>
    <property type="match status" value="1"/>
</dbReference>
<keyword evidence="4" id="KW-0808">Transferase</keyword>
<comment type="subcellular location">
    <subcellularLocation>
        <location evidence="1">Cytoplasm</location>
    </subcellularLocation>
</comment>
<evidence type="ECO:0000256" key="1">
    <source>
        <dbReference type="ARBA" id="ARBA00004496"/>
    </source>
</evidence>
<dbReference type="PROSITE" id="PS00371">
    <property type="entry name" value="PTS_EIIA_TYPE_1_HIS"/>
    <property type="match status" value="1"/>
</dbReference>
<feature type="domain" description="PTS EIIA type-1" evidence="7">
    <location>
        <begin position="27"/>
        <end position="131"/>
    </location>
</feature>
<dbReference type="NCBIfam" id="TIGR00830">
    <property type="entry name" value="PTBA"/>
    <property type="match status" value="1"/>
</dbReference>
<dbReference type="PROSITE" id="PS51093">
    <property type="entry name" value="PTS_EIIA_TYPE_1"/>
    <property type="match status" value="1"/>
</dbReference>
<dbReference type="RefSeq" id="WP_406787680.1">
    <property type="nucleotide sequence ID" value="NZ_JBJIAA010000008.1"/>
</dbReference>
<dbReference type="InterPro" id="IPR050890">
    <property type="entry name" value="PTS_EIIA_component"/>
</dbReference>
<dbReference type="PANTHER" id="PTHR45008">
    <property type="entry name" value="PTS SYSTEM GLUCOSE-SPECIFIC EIIA COMPONENT"/>
    <property type="match status" value="1"/>
</dbReference>
<dbReference type="Gene3D" id="2.70.70.10">
    <property type="entry name" value="Glucose Permease (Domain IIA)"/>
    <property type="match status" value="1"/>
</dbReference>
<evidence type="ECO:0000313" key="8">
    <source>
        <dbReference type="EMBL" id="MFL0251024.1"/>
    </source>
</evidence>
<organism evidence="8 9">
    <name type="scientific">Clostridium neuense</name>
    <dbReference type="NCBI Taxonomy" id="1728934"/>
    <lineage>
        <taxon>Bacteria</taxon>
        <taxon>Bacillati</taxon>
        <taxon>Bacillota</taxon>
        <taxon>Clostridia</taxon>
        <taxon>Eubacteriales</taxon>
        <taxon>Clostridiaceae</taxon>
        <taxon>Clostridium</taxon>
    </lineage>
</organism>
<keyword evidence="9" id="KW-1185">Reference proteome</keyword>
<comment type="caution">
    <text evidence="8">The sequence shown here is derived from an EMBL/GenBank/DDBJ whole genome shotgun (WGS) entry which is preliminary data.</text>
</comment>
<accession>A0ABW8TJ96</accession>
<reference evidence="8 9" key="1">
    <citation type="submission" date="2024-11" db="EMBL/GenBank/DDBJ databases">
        <authorList>
            <person name="Heng Y.C."/>
            <person name="Lim A.C.H."/>
            <person name="Lee J.K.Y."/>
            <person name="Kittelmann S."/>
        </authorList>
    </citation>
    <scope>NUCLEOTIDE SEQUENCE [LARGE SCALE GENOMIC DNA]</scope>
    <source>
        <strain evidence="8 9">WILCCON 0114</strain>
    </source>
</reference>
<gene>
    <name evidence="8" type="ORF">ACJDT4_11375</name>
</gene>
<keyword evidence="2" id="KW-0813">Transport</keyword>
<dbReference type="EMBL" id="JBJIAA010000008">
    <property type="protein sequence ID" value="MFL0251024.1"/>
    <property type="molecule type" value="Genomic_DNA"/>
</dbReference>
<keyword evidence="6" id="KW-0418">Kinase</keyword>
<evidence type="ECO:0000259" key="7">
    <source>
        <dbReference type="PROSITE" id="PS51093"/>
    </source>
</evidence>
<dbReference type="Pfam" id="PF00358">
    <property type="entry name" value="PTS_EIIA_1"/>
    <property type="match status" value="1"/>
</dbReference>
<evidence type="ECO:0000256" key="6">
    <source>
        <dbReference type="ARBA" id="ARBA00022777"/>
    </source>
</evidence>
<evidence type="ECO:0000256" key="3">
    <source>
        <dbReference type="ARBA" id="ARBA00022597"/>
    </source>
</evidence>
<evidence type="ECO:0000256" key="5">
    <source>
        <dbReference type="ARBA" id="ARBA00022683"/>
    </source>
</evidence>
<proteinExistence type="predicted"/>
<keyword evidence="5" id="KW-0598">Phosphotransferase system</keyword>
<dbReference type="InterPro" id="IPR011055">
    <property type="entry name" value="Dup_hybrid_motif"/>
</dbReference>
<keyword evidence="3 8" id="KW-0762">Sugar transport</keyword>
<evidence type="ECO:0000313" key="9">
    <source>
        <dbReference type="Proteomes" id="UP001623592"/>
    </source>
</evidence>
<sequence>MLEFLKKSYDIGAPVSGKVLSLSEVPDDIFAQKIAGDGAAIEASSDVVVAPADGELTLVFKTHHAFALTLDNGIELLVHIGIDTVNLKGEGFELLANEGSRVKRGTPIVKLDREFIISKGYSLITVVLITNSSMIDCIKYNAGQLVKAGEDNIYKYSLKVSK</sequence>
<dbReference type="Proteomes" id="UP001623592">
    <property type="component" value="Unassembled WGS sequence"/>
</dbReference>
<dbReference type="PANTHER" id="PTHR45008:SF1">
    <property type="entry name" value="PTS SYSTEM GLUCOSE-SPECIFIC EIIA COMPONENT"/>
    <property type="match status" value="1"/>
</dbReference>
<dbReference type="InterPro" id="IPR001127">
    <property type="entry name" value="PTS_EIIA_1_perm"/>
</dbReference>
<name>A0ABW8TJ96_9CLOT</name>
<evidence type="ECO:0000256" key="4">
    <source>
        <dbReference type="ARBA" id="ARBA00022679"/>
    </source>
</evidence>
<protein>
    <submittedName>
        <fullName evidence="8">PTS glucose transporter subunit IIA</fullName>
    </submittedName>
</protein>